<organism evidence="2 3">
    <name type="scientific">Secundilactobacillus pentosiphilus</name>
    <dbReference type="NCBI Taxonomy" id="1714682"/>
    <lineage>
        <taxon>Bacteria</taxon>
        <taxon>Bacillati</taxon>
        <taxon>Bacillota</taxon>
        <taxon>Bacilli</taxon>
        <taxon>Lactobacillales</taxon>
        <taxon>Lactobacillaceae</taxon>
        <taxon>Secundilactobacillus</taxon>
    </lineage>
</organism>
<dbReference type="RefSeq" id="WP_089087465.1">
    <property type="nucleotide sequence ID" value="NZ_BCMH01000001.1"/>
</dbReference>
<protein>
    <submittedName>
        <fullName evidence="2">NADH-flavin reductase</fullName>
    </submittedName>
</protein>
<comment type="caution">
    <text evidence="2">The sequence shown here is derived from an EMBL/GenBank/DDBJ whole genome shotgun (WGS) entry which is preliminary data.</text>
</comment>
<dbReference type="EMBL" id="BCMH01000001">
    <property type="protein sequence ID" value="GAX02473.1"/>
    <property type="molecule type" value="Genomic_DNA"/>
</dbReference>
<dbReference type="Pfam" id="PF13460">
    <property type="entry name" value="NAD_binding_10"/>
    <property type="match status" value="1"/>
</dbReference>
<evidence type="ECO:0000259" key="1">
    <source>
        <dbReference type="Pfam" id="PF13460"/>
    </source>
</evidence>
<dbReference type="AlphaFoldDB" id="A0A1Z5IL27"/>
<gene>
    <name evidence="2" type="ORF">IWT140_00070</name>
</gene>
<dbReference type="InterPro" id="IPR036291">
    <property type="entry name" value="NAD(P)-bd_dom_sf"/>
</dbReference>
<sequence length="211" mass="22990">MKIAIIGATGNVGQVVTREALDRGHEVTALVRDGAKAKNLLGDDVTIVEKDAMALTHDDLAGYEVVVDAFASAKPYQHLDLAARLVSFFREDDSTRLAFVVGASILHNQSGETLLADTLKQYAGQPWLGGMIQQDHEYDFIKWVEDVDWTVITPSTEFVDGPKTSYKLGSNQVIISADGKAEVSFANFAAALLDEIETPKHIRQQFAVVNA</sequence>
<dbReference type="Gene3D" id="3.40.50.720">
    <property type="entry name" value="NAD(P)-binding Rossmann-like Domain"/>
    <property type="match status" value="1"/>
</dbReference>
<dbReference type="GO" id="GO:0016646">
    <property type="term" value="F:oxidoreductase activity, acting on the CH-NH group of donors, NAD or NADP as acceptor"/>
    <property type="evidence" value="ECO:0007669"/>
    <property type="project" value="TreeGrafter"/>
</dbReference>
<proteinExistence type="predicted"/>
<reference evidence="2 3" key="1">
    <citation type="submission" date="2015-11" db="EMBL/GenBank/DDBJ databases">
        <title>Draft genome sequences of new species of the genus Lactobacillus isolated from orchardgrass silage.</title>
        <authorList>
            <person name="Tohno M."/>
            <person name="Tanizawa Y."/>
            <person name="Arita M."/>
        </authorList>
    </citation>
    <scope>NUCLEOTIDE SEQUENCE [LARGE SCALE GENOMIC DNA]</scope>
    <source>
        <strain evidence="2 3">IWT140</strain>
    </source>
</reference>
<keyword evidence="3" id="KW-1185">Reference proteome</keyword>
<feature type="domain" description="NAD(P)-binding" evidence="1">
    <location>
        <begin position="7"/>
        <end position="198"/>
    </location>
</feature>
<dbReference type="SUPFAM" id="SSF51735">
    <property type="entry name" value="NAD(P)-binding Rossmann-fold domains"/>
    <property type="match status" value="1"/>
</dbReference>
<accession>A0A1Z5IL27</accession>
<name>A0A1Z5IL27_9LACO</name>
<evidence type="ECO:0000313" key="2">
    <source>
        <dbReference type="EMBL" id="GAX02473.1"/>
    </source>
</evidence>
<dbReference type="PANTHER" id="PTHR43355:SF2">
    <property type="entry name" value="FLAVIN REDUCTASE (NADPH)"/>
    <property type="match status" value="1"/>
</dbReference>
<dbReference type="Proteomes" id="UP000198430">
    <property type="component" value="Unassembled WGS sequence"/>
</dbReference>
<evidence type="ECO:0000313" key="3">
    <source>
        <dbReference type="Proteomes" id="UP000198430"/>
    </source>
</evidence>
<dbReference type="InterPro" id="IPR051606">
    <property type="entry name" value="Polyketide_Oxido-like"/>
</dbReference>
<dbReference type="InterPro" id="IPR016040">
    <property type="entry name" value="NAD(P)-bd_dom"/>
</dbReference>
<dbReference type="PANTHER" id="PTHR43355">
    <property type="entry name" value="FLAVIN REDUCTASE (NADPH)"/>
    <property type="match status" value="1"/>
</dbReference>